<protein>
    <submittedName>
        <fullName evidence="2">Uncharacterized protein</fullName>
    </submittedName>
</protein>
<gene>
    <name evidence="2" type="ORF">ACFFH4_14760</name>
</gene>
<sequence length="270" mass="32060">MGIEYDARNNGEPKVFVEKQTDHVNQPFFYRNSRMVEINSRFGELQQTIREHGDVHKTLANKLNEQQGYTKKLDQIYEELKETVKEKSEIQEELVMKVTKYEEEKRVLQKQFEDLYQSKNKLADQVLQLETAKKDLYAEIKQHSTFLQEQEFHFQKVESEQLEQKERHDELIQQVGLQEIDHGDLLKKVKENEEEQKSIQLQVEELIERTATLVLQHRDQEKMHLDLYTELIQLKAVSGETNRHLHQSLAKVNSEIKQIQSQEKTTIDSI</sequence>
<accession>A0ABV6NHQ3</accession>
<feature type="coiled-coil region" evidence="1">
    <location>
        <begin position="73"/>
        <end position="139"/>
    </location>
</feature>
<keyword evidence="1" id="KW-0175">Coiled coil</keyword>
<dbReference type="RefSeq" id="WP_273847239.1">
    <property type="nucleotide sequence ID" value="NZ_JAQQWT010000024.1"/>
</dbReference>
<evidence type="ECO:0000313" key="2">
    <source>
        <dbReference type="EMBL" id="MFC0560295.1"/>
    </source>
</evidence>
<name>A0ABV6NHQ3_9BACI</name>
<dbReference type="Proteomes" id="UP001589833">
    <property type="component" value="Unassembled WGS sequence"/>
</dbReference>
<evidence type="ECO:0000256" key="1">
    <source>
        <dbReference type="SAM" id="Coils"/>
    </source>
</evidence>
<evidence type="ECO:0000313" key="3">
    <source>
        <dbReference type="Proteomes" id="UP001589833"/>
    </source>
</evidence>
<organism evidence="2 3">
    <name type="scientific">Halalkalibacter alkalisediminis</name>
    <dbReference type="NCBI Taxonomy" id="935616"/>
    <lineage>
        <taxon>Bacteria</taxon>
        <taxon>Bacillati</taxon>
        <taxon>Bacillota</taxon>
        <taxon>Bacilli</taxon>
        <taxon>Bacillales</taxon>
        <taxon>Bacillaceae</taxon>
        <taxon>Halalkalibacter</taxon>
    </lineage>
</organism>
<keyword evidence="3" id="KW-1185">Reference proteome</keyword>
<proteinExistence type="predicted"/>
<comment type="caution">
    <text evidence="2">The sequence shown here is derived from an EMBL/GenBank/DDBJ whole genome shotgun (WGS) entry which is preliminary data.</text>
</comment>
<reference evidence="2 3" key="1">
    <citation type="submission" date="2024-09" db="EMBL/GenBank/DDBJ databases">
        <authorList>
            <person name="Sun Q."/>
            <person name="Mori K."/>
        </authorList>
    </citation>
    <scope>NUCLEOTIDE SEQUENCE [LARGE SCALE GENOMIC DNA]</scope>
    <source>
        <strain evidence="2 3">NCAIM B.02301</strain>
    </source>
</reference>
<dbReference type="EMBL" id="JBHLTR010000021">
    <property type="protein sequence ID" value="MFC0560295.1"/>
    <property type="molecule type" value="Genomic_DNA"/>
</dbReference>